<dbReference type="PANTHER" id="PTHR46401">
    <property type="entry name" value="GLYCOSYLTRANSFERASE WBBK-RELATED"/>
    <property type="match status" value="1"/>
</dbReference>
<evidence type="ECO:0000259" key="2">
    <source>
        <dbReference type="Pfam" id="PF00534"/>
    </source>
</evidence>
<dbReference type="GO" id="GO:0016757">
    <property type="term" value="F:glycosyltransferase activity"/>
    <property type="evidence" value="ECO:0007669"/>
    <property type="project" value="InterPro"/>
</dbReference>
<dbReference type="SUPFAM" id="SSF53756">
    <property type="entry name" value="UDP-Glycosyltransferase/glycogen phosphorylase"/>
    <property type="match status" value="1"/>
</dbReference>
<feature type="domain" description="Glycosyltransferase subfamily 4-like N-terminal" evidence="3">
    <location>
        <begin position="17"/>
        <end position="174"/>
    </location>
</feature>
<evidence type="ECO:0000259" key="3">
    <source>
        <dbReference type="Pfam" id="PF13439"/>
    </source>
</evidence>
<sequence>MKIIWFTWKDITHPRSGGAEFLGDRIATKLVEEGHEIIFITSNYKGAKKTEIHNGYKIIRIGNRYTVYLEALLYYKKHLECWADQIIEEINTIPFMTQLYVKEKRVLLVYQLCREIWFYETFFPLNLFGYLIEPVYLWLLRNNKVLTESQSTKDDLQKYGFKKENISIFPICTDIKSLKSMSEKITYKRPTVLSLGAIRSMKNTLDQIKAFELAKNEIPELQMKVAGKLIGEYGKKVMDYIENSKYKSDIEYLGPVTLEQKIELMRKSHLLLVTSVKEGWGLIVTEAATQGTPAIVYDVDGLRDNVKNKEFIVNPDPRSLSVGIINYFNNLSKYKDYQKKLL</sequence>
<gene>
    <name evidence="4" type="ORF">COV58_00935</name>
</gene>
<evidence type="ECO:0000256" key="1">
    <source>
        <dbReference type="ARBA" id="ARBA00022679"/>
    </source>
</evidence>
<dbReference type="Gene3D" id="3.40.50.2000">
    <property type="entry name" value="Glycogen Phosphorylase B"/>
    <property type="match status" value="2"/>
</dbReference>
<comment type="caution">
    <text evidence="4">The sequence shown here is derived from an EMBL/GenBank/DDBJ whole genome shotgun (WGS) entry which is preliminary data.</text>
</comment>
<feature type="domain" description="Glycosyl transferase family 1" evidence="2">
    <location>
        <begin position="184"/>
        <end position="338"/>
    </location>
</feature>
<dbReference type="Pfam" id="PF13439">
    <property type="entry name" value="Glyco_transf_4"/>
    <property type="match status" value="1"/>
</dbReference>
<dbReference type="AlphaFoldDB" id="A0A2M6IV00"/>
<dbReference type="InterPro" id="IPR001296">
    <property type="entry name" value="Glyco_trans_1"/>
</dbReference>
<dbReference type="Proteomes" id="UP000231056">
    <property type="component" value="Unassembled WGS sequence"/>
</dbReference>
<proteinExistence type="predicted"/>
<feature type="non-terminal residue" evidence="4">
    <location>
        <position position="342"/>
    </location>
</feature>
<protein>
    <recommendedName>
        <fullName evidence="6">Glycosyl transferase family 1 domain-containing protein</fullName>
    </recommendedName>
</protein>
<dbReference type="CDD" id="cd03801">
    <property type="entry name" value="GT4_PimA-like"/>
    <property type="match status" value="1"/>
</dbReference>
<reference evidence="4 5" key="1">
    <citation type="submission" date="2017-09" db="EMBL/GenBank/DDBJ databases">
        <title>Depth-based differentiation of microbial function through sediment-hosted aquifers and enrichment of novel symbionts in the deep terrestrial subsurface.</title>
        <authorList>
            <person name="Probst A.J."/>
            <person name="Ladd B."/>
            <person name="Jarett J.K."/>
            <person name="Geller-Mcgrath D.E."/>
            <person name="Sieber C.M."/>
            <person name="Emerson J.B."/>
            <person name="Anantharaman K."/>
            <person name="Thomas B.C."/>
            <person name="Malmstrom R."/>
            <person name="Stieglmeier M."/>
            <person name="Klingl A."/>
            <person name="Woyke T."/>
            <person name="Ryan C.M."/>
            <person name="Banfield J.F."/>
        </authorList>
    </citation>
    <scope>NUCLEOTIDE SEQUENCE [LARGE SCALE GENOMIC DNA]</scope>
    <source>
        <strain evidence="4">CG11_big_fil_rev_8_21_14_0_20_36_8</strain>
    </source>
</reference>
<evidence type="ECO:0000313" key="5">
    <source>
        <dbReference type="Proteomes" id="UP000231056"/>
    </source>
</evidence>
<evidence type="ECO:0008006" key="6">
    <source>
        <dbReference type="Google" id="ProtNLM"/>
    </source>
</evidence>
<keyword evidence="1" id="KW-0808">Transferase</keyword>
<organism evidence="4 5">
    <name type="scientific">Candidatus Roizmanbacteria bacterium CG11_big_fil_rev_8_21_14_0_20_36_8</name>
    <dbReference type="NCBI Taxonomy" id="1974856"/>
    <lineage>
        <taxon>Bacteria</taxon>
        <taxon>Candidatus Roizmaniibacteriota</taxon>
    </lineage>
</organism>
<dbReference type="PANTHER" id="PTHR46401:SF2">
    <property type="entry name" value="GLYCOSYLTRANSFERASE WBBK-RELATED"/>
    <property type="match status" value="1"/>
</dbReference>
<accession>A0A2M6IV00</accession>
<dbReference type="InterPro" id="IPR028098">
    <property type="entry name" value="Glyco_trans_4-like_N"/>
</dbReference>
<dbReference type="Pfam" id="PF00534">
    <property type="entry name" value="Glycos_transf_1"/>
    <property type="match status" value="1"/>
</dbReference>
<evidence type="ECO:0000313" key="4">
    <source>
        <dbReference type="EMBL" id="PIQ73723.1"/>
    </source>
</evidence>
<dbReference type="EMBL" id="PCVM01000019">
    <property type="protein sequence ID" value="PIQ73723.1"/>
    <property type="molecule type" value="Genomic_DNA"/>
</dbReference>
<name>A0A2M6IV00_9BACT</name>